<proteinExistence type="predicted"/>
<dbReference type="EMBL" id="FLDK01000002">
    <property type="protein sequence ID" value="SBG92854.1"/>
    <property type="molecule type" value="Genomic_DNA"/>
</dbReference>
<dbReference type="RefSeq" id="WP_040027496.1">
    <property type="nucleotide sequence ID" value="NZ_AP018750.1"/>
</dbReference>
<dbReference type="Proteomes" id="UP000255518">
    <property type="component" value="Unassembled WGS sequence"/>
</dbReference>
<dbReference type="EMBL" id="UGKT01000001">
    <property type="protein sequence ID" value="STT04743.1"/>
    <property type="molecule type" value="Genomic_DNA"/>
</dbReference>
<evidence type="ECO:0000313" key="4">
    <source>
        <dbReference type="Proteomes" id="UP000255518"/>
    </source>
</evidence>
<dbReference type="Proteomes" id="UP000077826">
    <property type="component" value="Unassembled WGS sequence"/>
</dbReference>
<dbReference type="InterPro" id="IPR046227">
    <property type="entry name" value="DUF6260"/>
</dbReference>
<reference evidence="2 4" key="2">
    <citation type="submission" date="2018-06" db="EMBL/GenBank/DDBJ databases">
        <authorList>
            <consortium name="Pathogen Informatics"/>
            <person name="Doyle S."/>
        </authorList>
    </citation>
    <scope>NUCLEOTIDE SEQUENCE [LARGE SCALE GENOMIC DNA]</scope>
    <source>
        <strain evidence="2 4">NCTC13443</strain>
    </source>
</reference>
<organism evidence="2 4">
    <name type="scientific">Klebsiella pneumoniae</name>
    <dbReference type="NCBI Taxonomy" id="573"/>
    <lineage>
        <taxon>Bacteria</taxon>
        <taxon>Pseudomonadati</taxon>
        <taxon>Pseudomonadota</taxon>
        <taxon>Gammaproteobacteria</taxon>
        <taxon>Enterobacterales</taxon>
        <taxon>Enterobacteriaceae</taxon>
        <taxon>Klebsiella/Raoultella group</taxon>
        <taxon>Klebsiella</taxon>
        <taxon>Klebsiella pneumoniae complex</taxon>
    </lineage>
</organism>
<name>A0A0N9V419_KLEPN</name>
<protein>
    <submittedName>
        <fullName evidence="2">Gp9</fullName>
    </submittedName>
</protein>
<evidence type="ECO:0000313" key="1">
    <source>
        <dbReference type="EMBL" id="SBG92854.1"/>
    </source>
</evidence>
<sequence length="351" mass="39368">MSMIVFNKKLVTEHNQIKKAWNQLLMQRESFNVNQNNISAQYGGALEVNQAALISKDYWREVDNITTRVFRNDEGNGLLDDLLGLGTPISIGKTAALYRVSSDAGKVHRTLTGHVPEELDKVIYDEAGDPIPIFNTGYSREWREWNGMQSENLDAMADDQEAHVAAIREDMADYMLSGDAKVKVKGYVGAGITNHANTNQVDLSASGLNIDLTTSTPDESVAFFTGPFAKLLDDNYVQEKVKVWASPDIMRNLNRPYSDAAGFKEGTVLEYILRYGRIESFNQTFKLTGNHFIAYVRNSQYIKTRIAAPVGTFMIPRQNPFDNYNTLVWSAVGLQIKRDFNGRSKVFNAQG</sequence>
<dbReference type="Pfam" id="PF19774">
    <property type="entry name" value="DUF6260"/>
    <property type="match status" value="1"/>
</dbReference>
<reference evidence="1 3" key="1">
    <citation type="submission" date="2016-04" db="EMBL/GenBank/DDBJ databases">
        <authorList>
            <consortium name="Pathogen Informatics"/>
        </authorList>
    </citation>
    <scope>NUCLEOTIDE SEQUENCE [LARGE SCALE GENOMIC DNA]</scope>
    <source>
        <strain evidence="1">K480</strain>
        <strain evidence="3">k480</strain>
    </source>
</reference>
<evidence type="ECO:0000313" key="3">
    <source>
        <dbReference type="Proteomes" id="UP000077826"/>
    </source>
</evidence>
<dbReference type="AlphaFoldDB" id="A0A0N9V419"/>
<accession>A0A0N9V419</accession>
<gene>
    <name evidence="2" type="ORF">NCTC13443_04839</name>
    <name evidence="1" type="ORF">SAMEA2273558_00847</name>
</gene>
<evidence type="ECO:0000313" key="2">
    <source>
        <dbReference type="EMBL" id="STT04743.1"/>
    </source>
</evidence>